<evidence type="ECO:0000256" key="1">
    <source>
        <dbReference type="SAM" id="MobiDB-lite"/>
    </source>
</evidence>
<evidence type="ECO:0000313" key="3">
    <source>
        <dbReference type="Proteomes" id="UP000031390"/>
    </source>
</evidence>
<sequence>MRHRHSHAKRGKDKANVTKTTSSETANLQTFQTILVRFVGSKNRR</sequence>
<name>A0A0C1GWC8_9NEIS</name>
<reference evidence="2 3" key="1">
    <citation type="submission" date="2014-12" db="EMBL/GenBank/DDBJ databases">
        <title>Genome sequence of Morococcus cerebrosus.</title>
        <authorList>
            <person name="Shin S.-K."/>
            <person name="Yi H."/>
        </authorList>
    </citation>
    <scope>NUCLEOTIDE SEQUENCE [LARGE SCALE GENOMIC DNA]</scope>
    <source>
        <strain evidence="2 3">CIP 81.93</strain>
    </source>
</reference>
<dbReference type="EMBL" id="JUFZ01000028">
    <property type="protein sequence ID" value="KIC10515.1"/>
    <property type="molecule type" value="Genomic_DNA"/>
</dbReference>
<proteinExistence type="predicted"/>
<dbReference type="Proteomes" id="UP000031390">
    <property type="component" value="Unassembled WGS sequence"/>
</dbReference>
<accession>A0A0C1GWC8</accession>
<organism evidence="2 3">
    <name type="scientific">Morococcus cerebrosus</name>
    <dbReference type="NCBI Taxonomy" id="1056807"/>
    <lineage>
        <taxon>Bacteria</taxon>
        <taxon>Pseudomonadati</taxon>
        <taxon>Pseudomonadota</taxon>
        <taxon>Betaproteobacteria</taxon>
        <taxon>Neisseriales</taxon>
        <taxon>Neisseriaceae</taxon>
        <taxon>Morococcus</taxon>
    </lineage>
</organism>
<evidence type="ECO:0000313" key="2">
    <source>
        <dbReference type="EMBL" id="KIC10515.1"/>
    </source>
</evidence>
<feature type="region of interest" description="Disordered" evidence="1">
    <location>
        <begin position="1"/>
        <end position="24"/>
    </location>
</feature>
<comment type="caution">
    <text evidence="2">The sequence shown here is derived from an EMBL/GenBank/DDBJ whole genome shotgun (WGS) entry which is preliminary data.</text>
</comment>
<gene>
    <name evidence="2" type="ORF">MCC93_06940</name>
</gene>
<feature type="compositionally biased region" description="Basic residues" evidence="1">
    <location>
        <begin position="1"/>
        <end position="12"/>
    </location>
</feature>
<protein>
    <submittedName>
        <fullName evidence="2">Uncharacterized protein</fullName>
    </submittedName>
</protein>
<dbReference type="AlphaFoldDB" id="A0A0C1GWC8"/>